<organism evidence="1 2">
    <name type="scientific">Kitasatospora terrestris</name>
    <dbReference type="NCBI Taxonomy" id="258051"/>
    <lineage>
        <taxon>Bacteria</taxon>
        <taxon>Bacillati</taxon>
        <taxon>Actinomycetota</taxon>
        <taxon>Actinomycetes</taxon>
        <taxon>Kitasatosporales</taxon>
        <taxon>Streptomycetaceae</taxon>
        <taxon>Kitasatospora</taxon>
    </lineage>
</organism>
<keyword evidence="2" id="KW-1185">Reference proteome</keyword>
<sequence length="138" mass="14982">MDMQKTVTRLTEEAELQLHGEQWQPTPVDRTLAAQAAAELEEAVGPPEVQRALPAIECLERLRTALAVLAVTLARVHGHLAWFLAAASTALAPVLHWRALPADDGYSFGAVLPTPEQYADAEDAVRLLQQTLARIAAQ</sequence>
<dbReference type="Proteomes" id="UP001501752">
    <property type="component" value="Unassembled WGS sequence"/>
</dbReference>
<name>A0ABP9DCM3_9ACTN</name>
<reference evidence="2" key="1">
    <citation type="journal article" date="2019" name="Int. J. Syst. Evol. Microbiol.">
        <title>The Global Catalogue of Microorganisms (GCM) 10K type strain sequencing project: providing services to taxonomists for standard genome sequencing and annotation.</title>
        <authorList>
            <consortium name="The Broad Institute Genomics Platform"/>
            <consortium name="The Broad Institute Genome Sequencing Center for Infectious Disease"/>
            <person name="Wu L."/>
            <person name="Ma J."/>
        </authorList>
    </citation>
    <scope>NUCLEOTIDE SEQUENCE [LARGE SCALE GENOMIC DNA]</scope>
    <source>
        <strain evidence="2">JCM 13006</strain>
    </source>
</reference>
<comment type="caution">
    <text evidence="1">The sequence shown here is derived from an EMBL/GenBank/DDBJ whole genome shotgun (WGS) entry which is preliminary data.</text>
</comment>
<dbReference type="EMBL" id="BAABIS010000001">
    <property type="protein sequence ID" value="GAA4838286.1"/>
    <property type="molecule type" value="Genomic_DNA"/>
</dbReference>
<protein>
    <submittedName>
        <fullName evidence="1">Uncharacterized protein</fullName>
    </submittedName>
</protein>
<accession>A0ABP9DCM3</accession>
<proteinExistence type="predicted"/>
<evidence type="ECO:0000313" key="2">
    <source>
        <dbReference type="Proteomes" id="UP001501752"/>
    </source>
</evidence>
<gene>
    <name evidence="1" type="ORF">GCM10023235_11850</name>
</gene>
<evidence type="ECO:0000313" key="1">
    <source>
        <dbReference type="EMBL" id="GAA4838286.1"/>
    </source>
</evidence>